<evidence type="ECO:0000313" key="2">
    <source>
        <dbReference type="Proteomes" id="UP000479710"/>
    </source>
</evidence>
<gene>
    <name evidence="1" type="ORF">E2562_022546</name>
</gene>
<dbReference type="Proteomes" id="UP000479710">
    <property type="component" value="Unassembled WGS sequence"/>
</dbReference>
<evidence type="ECO:0000313" key="1">
    <source>
        <dbReference type="EMBL" id="KAF0934032.1"/>
    </source>
</evidence>
<dbReference type="EMBL" id="SPHZ02000001">
    <property type="protein sequence ID" value="KAF0934032.1"/>
    <property type="molecule type" value="Genomic_DNA"/>
</dbReference>
<reference evidence="1 2" key="1">
    <citation type="submission" date="2019-11" db="EMBL/GenBank/DDBJ databases">
        <title>Whole genome sequence of Oryza granulata.</title>
        <authorList>
            <person name="Li W."/>
        </authorList>
    </citation>
    <scope>NUCLEOTIDE SEQUENCE [LARGE SCALE GENOMIC DNA]</scope>
    <source>
        <strain evidence="2">cv. Menghai</strain>
        <tissue evidence="1">Leaf</tissue>
    </source>
</reference>
<accession>A0A6G1FB80</accession>
<dbReference type="AlphaFoldDB" id="A0A6G1FB80"/>
<organism evidence="1 2">
    <name type="scientific">Oryza meyeriana var. granulata</name>
    <dbReference type="NCBI Taxonomy" id="110450"/>
    <lineage>
        <taxon>Eukaryota</taxon>
        <taxon>Viridiplantae</taxon>
        <taxon>Streptophyta</taxon>
        <taxon>Embryophyta</taxon>
        <taxon>Tracheophyta</taxon>
        <taxon>Spermatophyta</taxon>
        <taxon>Magnoliopsida</taxon>
        <taxon>Liliopsida</taxon>
        <taxon>Poales</taxon>
        <taxon>Poaceae</taxon>
        <taxon>BOP clade</taxon>
        <taxon>Oryzoideae</taxon>
        <taxon>Oryzeae</taxon>
        <taxon>Oryzinae</taxon>
        <taxon>Oryza</taxon>
        <taxon>Oryza meyeriana</taxon>
    </lineage>
</organism>
<name>A0A6G1FB80_9ORYZ</name>
<sequence>MRLCFYVAKEPRAATVRIKHYLVSGAPPLPRLADAEIYGAGFSMLKPLPRAVKAIVTVATCQML</sequence>
<keyword evidence="2" id="KW-1185">Reference proteome</keyword>
<protein>
    <submittedName>
        <fullName evidence="1">Uncharacterized protein</fullName>
    </submittedName>
</protein>
<proteinExistence type="predicted"/>
<comment type="caution">
    <text evidence="1">The sequence shown here is derived from an EMBL/GenBank/DDBJ whole genome shotgun (WGS) entry which is preliminary data.</text>
</comment>